<reference evidence="11" key="1">
    <citation type="journal article" date="2019" name="Int. J. Syst. Evol. Microbiol.">
        <title>The Global Catalogue of Microorganisms (GCM) 10K type strain sequencing project: providing services to taxonomists for standard genome sequencing and annotation.</title>
        <authorList>
            <consortium name="The Broad Institute Genomics Platform"/>
            <consortium name="The Broad Institute Genome Sequencing Center for Infectious Disease"/>
            <person name="Wu L."/>
            <person name="Ma J."/>
        </authorList>
    </citation>
    <scope>NUCLEOTIDE SEQUENCE [LARGE SCALE GENOMIC DNA]</scope>
    <source>
        <strain evidence="11">CCUG 55608</strain>
    </source>
</reference>
<dbReference type="Gene3D" id="2.40.170.20">
    <property type="entry name" value="TonB-dependent receptor, beta-barrel domain"/>
    <property type="match status" value="1"/>
</dbReference>
<keyword evidence="4 7" id="KW-0812">Transmembrane</keyword>
<keyword evidence="2 7" id="KW-0813">Transport</keyword>
<dbReference type="InterPro" id="IPR023997">
    <property type="entry name" value="TonB-dep_OMP_SusC/RagA_CS"/>
</dbReference>
<dbReference type="InterPro" id="IPR037066">
    <property type="entry name" value="Plug_dom_sf"/>
</dbReference>
<comment type="caution">
    <text evidence="10">The sequence shown here is derived from an EMBL/GenBank/DDBJ whole genome shotgun (WGS) entry which is preliminary data.</text>
</comment>
<dbReference type="NCBIfam" id="TIGR04057">
    <property type="entry name" value="SusC_RagA_signa"/>
    <property type="match status" value="1"/>
</dbReference>
<feature type="signal peptide" evidence="8">
    <location>
        <begin position="1"/>
        <end position="27"/>
    </location>
</feature>
<dbReference type="NCBIfam" id="TIGR04056">
    <property type="entry name" value="OMP_RagA_SusC"/>
    <property type="match status" value="1"/>
</dbReference>
<protein>
    <submittedName>
        <fullName evidence="10">SusC/RagA family TonB-linked outer membrane protein</fullName>
    </submittedName>
</protein>
<evidence type="ECO:0000256" key="1">
    <source>
        <dbReference type="ARBA" id="ARBA00004571"/>
    </source>
</evidence>
<dbReference type="InterPro" id="IPR039426">
    <property type="entry name" value="TonB-dep_rcpt-like"/>
</dbReference>
<keyword evidence="8" id="KW-0732">Signal</keyword>
<dbReference type="Proteomes" id="UP001597116">
    <property type="component" value="Unassembled WGS sequence"/>
</dbReference>
<keyword evidence="11" id="KW-1185">Reference proteome</keyword>
<accession>A0ABW3QEL8</accession>
<dbReference type="EMBL" id="JBHTLP010000002">
    <property type="protein sequence ID" value="MFD1140039.1"/>
    <property type="molecule type" value="Genomic_DNA"/>
</dbReference>
<dbReference type="PROSITE" id="PS52016">
    <property type="entry name" value="TONB_DEPENDENT_REC_3"/>
    <property type="match status" value="1"/>
</dbReference>
<gene>
    <name evidence="10" type="ORF">ACFQ4C_02930</name>
</gene>
<evidence type="ECO:0000256" key="7">
    <source>
        <dbReference type="PROSITE-ProRule" id="PRU01360"/>
    </source>
</evidence>
<feature type="domain" description="TonB-dependent receptor plug" evidence="9">
    <location>
        <begin position="134"/>
        <end position="240"/>
    </location>
</feature>
<dbReference type="InterPro" id="IPR012910">
    <property type="entry name" value="Plug_dom"/>
</dbReference>
<feature type="chain" id="PRO_5045693668" evidence="8">
    <location>
        <begin position="28"/>
        <end position="1037"/>
    </location>
</feature>
<evidence type="ECO:0000256" key="4">
    <source>
        <dbReference type="ARBA" id="ARBA00022692"/>
    </source>
</evidence>
<evidence type="ECO:0000256" key="6">
    <source>
        <dbReference type="ARBA" id="ARBA00023237"/>
    </source>
</evidence>
<evidence type="ECO:0000313" key="10">
    <source>
        <dbReference type="EMBL" id="MFD1140039.1"/>
    </source>
</evidence>
<dbReference type="RefSeq" id="WP_265989992.1">
    <property type="nucleotide sequence ID" value="NZ_CP110973.1"/>
</dbReference>
<keyword evidence="5 7" id="KW-0472">Membrane</keyword>
<name>A0ABW3QEL8_9BACT</name>
<proteinExistence type="inferred from homology"/>
<dbReference type="Gene3D" id="2.60.40.1120">
    <property type="entry name" value="Carboxypeptidase-like, regulatory domain"/>
    <property type="match status" value="1"/>
</dbReference>
<dbReference type="Gene3D" id="2.170.130.10">
    <property type="entry name" value="TonB-dependent receptor, plug domain"/>
    <property type="match status" value="1"/>
</dbReference>
<dbReference type="InterPro" id="IPR023996">
    <property type="entry name" value="TonB-dep_OMP_SusC/RagA"/>
</dbReference>
<organism evidence="10 11">
    <name type="scientific">Larkinella insperata</name>
    <dbReference type="NCBI Taxonomy" id="332158"/>
    <lineage>
        <taxon>Bacteria</taxon>
        <taxon>Pseudomonadati</taxon>
        <taxon>Bacteroidota</taxon>
        <taxon>Cytophagia</taxon>
        <taxon>Cytophagales</taxon>
        <taxon>Spirosomataceae</taxon>
        <taxon>Larkinella</taxon>
    </lineage>
</organism>
<dbReference type="InterPro" id="IPR008969">
    <property type="entry name" value="CarboxyPept-like_regulatory"/>
</dbReference>
<comment type="similarity">
    <text evidence="7">Belongs to the TonB-dependent receptor family.</text>
</comment>
<dbReference type="InterPro" id="IPR036942">
    <property type="entry name" value="Beta-barrel_TonB_sf"/>
</dbReference>
<evidence type="ECO:0000256" key="8">
    <source>
        <dbReference type="SAM" id="SignalP"/>
    </source>
</evidence>
<dbReference type="SUPFAM" id="SSF56935">
    <property type="entry name" value="Porins"/>
    <property type="match status" value="1"/>
</dbReference>
<keyword evidence="6 7" id="KW-0998">Cell outer membrane</keyword>
<evidence type="ECO:0000256" key="2">
    <source>
        <dbReference type="ARBA" id="ARBA00022448"/>
    </source>
</evidence>
<evidence type="ECO:0000259" key="9">
    <source>
        <dbReference type="Pfam" id="PF07715"/>
    </source>
</evidence>
<evidence type="ECO:0000256" key="5">
    <source>
        <dbReference type="ARBA" id="ARBA00023136"/>
    </source>
</evidence>
<evidence type="ECO:0000313" key="11">
    <source>
        <dbReference type="Proteomes" id="UP001597116"/>
    </source>
</evidence>
<evidence type="ECO:0000256" key="3">
    <source>
        <dbReference type="ARBA" id="ARBA00022452"/>
    </source>
</evidence>
<dbReference type="SUPFAM" id="SSF49464">
    <property type="entry name" value="Carboxypeptidase regulatory domain-like"/>
    <property type="match status" value="1"/>
</dbReference>
<keyword evidence="3 7" id="KW-1134">Transmembrane beta strand</keyword>
<comment type="subcellular location">
    <subcellularLocation>
        <location evidence="1 7">Cell outer membrane</location>
        <topology evidence="1 7">Multi-pass membrane protein</topology>
    </subcellularLocation>
</comment>
<dbReference type="Pfam" id="PF07715">
    <property type="entry name" value="Plug"/>
    <property type="match status" value="1"/>
</dbReference>
<sequence length="1037" mass="113093">MRMFTHKWPRLLYVLVLLGCSTLVSWAASSPSVRRAHTRVLDWQISGKVTSEKGETLPGVTVILKGSSLGTSTDANGNYFLKVPETAGTLVFSSVGTTTKEISFTGPGVVNVALNDDAKALEEVVVVGYGTVKKSSVTAAVSKIENKILNEIPAGRAETALVGRLAGVNVSQTRSSPGSAPLIRIRGAGSIDAGNEPLVVIDGFPGGSLGQINMNDVESIEVLKDASSAAIYGSRAAGGVIIVTTKRGKTGKPKFNFNAYYGMSKARLHDDWLTLDDYYNYSVRYQNREYAWIGGDTSIPVWGDPRRPGQYQVSDTVRRSASTIWQDAVTQVAPIQSYNLSVGGGTDNVKYYVSGVVLNEQGTVKNTDYKQYSLRTNLDVKINPVVSLGFLFNPTYATRRSAPTDMVSLVKYPNFVALRRPDGTYPKARDYWGQNVTSQANPMAILDGTVINGYSLNNVGEAFVALDLLEGLRLRSSVGTNISYNTNERFQASFATNNGISSGLANDSRSINLINENTLNYSKTFGTDHDFSALLGASYQRNTSRNAYMAAVPGSFNNDIIQTLNNAIIDPASTGSTKSEWGLVSYFSRVNYGYKEKYLLSASIRADGSSRFGPANKWGYFPSASVAWRVTQEEFMKNLPVIDELKLRASYGATGNFNIGDFDYLGRISSVLYAPGGALTKGQAQTSFGNNNLSWEKTNGYDFGLELGILKNRLNITVDYYDKRTTDLLYNVSIPGITGFTSSISNVGDISNKGIEFEIQSKNLTGELKWQTSFNLARNRNKVVDLGGVQERITTDAFGMSWILRVGEPMFSYYGYRSIGVLQNAEQVKNTPVLVGSKPGNPIYEDRNKDGKIDSQDKVILGNFQPKLFLGMVNNFSWKAFDLSIAMQASLGAKIYNFENQYYQGNVLGALRRSLVENQWWSEQEPGDGKMPASALSQLNFQGASDVYIEDGSFLAVRNINLGYTLPGALVQKLKLGSCRVYASGNNLIFLTSKSFHGYNPEGYTSGEIAGVGSRPGYNSGSEPVNRVVTFGINLSF</sequence>
<dbReference type="Pfam" id="PF13715">
    <property type="entry name" value="CarbopepD_reg_2"/>
    <property type="match status" value="1"/>
</dbReference>